<dbReference type="EMBL" id="FNTH01000001">
    <property type="protein sequence ID" value="SED25104.1"/>
    <property type="molecule type" value="Genomic_DNA"/>
</dbReference>
<feature type="region of interest" description="Disordered" evidence="1">
    <location>
        <begin position="161"/>
        <end position="189"/>
    </location>
</feature>
<reference evidence="2 3" key="1">
    <citation type="submission" date="2016-10" db="EMBL/GenBank/DDBJ databases">
        <authorList>
            <person name="de Groot N.N."/>
        </authorList>
    </citation>
    <scope>NUCLEOTIDE SEQUENCE [LARGE SCALE GENOMIC DNA]</scope>
    <source>
        <strain evidence="2 3">MT12</strain>
    </source>
</reference>
<evidence type="ECO:0000313" key="3">
    <source>
        <dbReference type="Proteomes" id="UP000198992"/>
    </source>
</evidence>
<evidence type="ECO:0000313" key="2">
    <source>
        <dbReference type="EMBL" id="SED25104.1"/>
    </source>
</evidence>
<gene>
    <name evidence="2" type="ORF">SAMN05444164_4227</name>
</gene>
<evidence type="ECO:0000256" key="1">
    <source>
        <dbReference type="SAM" id="MobiDB-lite"/>
    </source>
</evidence>
<dbReference type="OrthoDB" id="7594106at2"/>
<dbReference type="Proteomes" id="UP000198992">
    <property type="component" value="Unassembled WGS sequence"/>
</dbReference>
<dbReference type="AlphaFoldDB" id="A0A1H4Z6Q5"/>
<sequence>MSDGPHRSLRMRKAWKELAKRGDQLTYDAEQVGEAASHALASDFKNEVSAPLVSALKDVFTGRDNSLGLREIALQQLEDAKALAAGSVFGMNAVAWSIQLVHEGRQGKEALYEAVGLAAKERGFANTRSVEEHYLRESSQRRADGVAARLQNAISGLSESKLGSMLVDPQPAAPRGPRKKTDVNDGVPL</sequence>
<proteinExistence type="predicted"/>
<organism evidence="2 3">
    <name type="scientific">Bradyrhizobium erythrophlei</name>
    <dbReference type="NCBI Taxonomy" id="1437360"/>
    <lineage>
        <taxon>Bacteria</taxon>
        <taxon>Pseudomonadati</taxon>
        <taxon>Pseudomonadota</taxon>
        <taxon>Alphaproteobacteria</taxon>
        <taxon>Hyphomicrobiales</taxon>
        <taxon>Nitrobacteraceae</taxon>
        <taxon>Bradyrhizobium</taxon>
    </lineage>
</organism>
<accession>A0A1H4Z6Q5</accession>
<protein>
    <submittedName>
        <fullName evidence="2">Uncharacterized protein</fullName>
    </submittedName>
</protein>
<name>A0A1H4Z6Q5_9BRAD</name>